<evidence type="ECO:0000313" key="2">
    <source>
        <dbReference type="Proteomes" id="UP000719766"/>
    </source>
</evidence>
<reference evidence="1" key="1">
    <citation type="journal article" date="2020" name="New Phytol.">
        <title>Comparative genomics reveals dynamic genome evolution in host specialist ectomycorrhizal fungi.</title>
        <authorList>
            <person name="Lofgren L.A."/>
            <person name="Nguyen N.H."/>
            <person name="Vilgalys R."/>
            <person name="Ruytinx J."/>
            <person name="Liao H.L."/>
            <person name="Branco S."/>
            <person name="Kuo A."/>
            <person name="LaButti K."/>
            <person name="Lipzen A."/>
            <person name="Andreopoulos W."/>
            <person name="Pangilinan J."/>
            <person name="Riley R."/>
            <person name="Hundley H."/>
            <person name="Na H."/>
            <person name="Barry K."/>
            <person name="Grigoriev I.V."/>
            <person name="Stajich J.E."/>
            <person name="Kennedy P.G."/>
        </authorList>
    </citation>
    <scope>NUCLEOTIDE SEQUENCE</scope>
    <source>
        <strain evidence="1">S12</strain>
    </source>
</reference>
<dbReference type="RefSeq" id="XP_041164923.1">
    <property type="nucleotide sequence ID" value="XM_041308916.1"/>
</dbReference>
<dbReference type="GeneID" id="64602680"/>
<proteinExistence type="predicted"/>
<name>A0A9P7J3W1_9AGAM</name>
<organism evidence="1 2">
    <name type="scientific">Suillus plorans</name>
    <dbReference type="NCBI Taxonomy" id="116603"/>
    <lineage>
        <taxon>Eukaryota</taxon>
        <taxon>Fungi</taxon>
        <taxon>Dikarya</taxon>
        <taxon>Basidiomycota</taxon>
        <taxon>Agaricomycotina</taxon>
        <taxon>Agaricomycetes</taxon>
        <taxon>Agaricomycetidae</taxon>
        <taxon>Boletales</taxon>
        <taxon>Suillineae</taxon>
        <taxon>Suillaceae</taxon>
        <taxon>Suillus</taxon>
    </lineage>
</organism>
<comment type="caution">
    <text evidence="1">The sequence shown here is derived from an EMBL/GenBank/DDBJ whole genome shotgun (WGS) entry which is preliminary data.</text>
</comment>
<dbReference type="EMBL" id="JABBWE010000007">
    <property type="protein sequence ID" value="KAG1801457.1"/>
    <property type="molecule type" value="Genomic_DNA"/>
</dbReference>
<sequence length="203" mass="22667">MNTPLFEWTKHISKEQSGTHTIGILPFVEQNAETLHSIIQMRCDSSPGKSALTSSRQISLTNLTGKDTSEIAPRLRIVKKTRTFQGNIGAHNFLNVMATLLATPHHIAHGRMMIGQISKRRNIDKSFARKADSMSQECFKLTLADDIGRKQRGANHSTQQEHQSCNRSDWPIDILDALFSRLASPNGWMVSTVEDVTVYGPVL</sequence>
<dbReference type="AlphaFoldDB" id="A0A9P7J3W1"/>
<gene>
    <name evidence="1" type="ORF">HD556DRAFT_1498013</name>
</gene>
<evidence type="ECO:0000313" key="1">
    <source>
        <dbReference type="EMBL" id="KAG1801457.1"/>
    </source>
</evidence>
<dbReference type="Proteomes" id="UP000719766">
    <property type="component" value="Unassembled WGS sequence"/>
</dbReference>
<keyword evidence="2" id="KW-1185">Reference proteome</keyword>
<accession>A0A9P7J3W1</accession>
<protein>
    <submittedName>
        <fullName evidence="1">Uncharacterized protein</fullName>
    </submittedName>
</protein>